<sequence>MPLTLLLRCRDLEQTRRFYRAVLGFNVRDTAEATLTVELHGGVLVFTPSDLWQRPPGVSGTLYFTVPDVDGYFASLKDRVAVVWPVRDMPYGSREFGIEDCNGYCLAFQQQIRQSAGTGATRCGEPPPVADA</sequence>
<protein>
    <recommendedName>
        <fullName evidence="1">VOC domain-containing protein</fullName>
    </recommendedName>
</protein>
<dbReference type="EMBL" id="JAPCHY010000008">
    <property type="protein sequence ID" value="MCW4472870.1"/>
    <property type="molecule type" value="Genomic_DNA"/>
</dbReference>
<dbReference type="Pfam" id="PF00903">
    <property type="entry name" value="Glyoxalase"/>
    <property type="match status" value="1"/>
</dbReference>
<organism evidence="2 3">
    <name type="scientific">Xanthomonas chitinilytica</name>
    <dbReference type="NCBI Taxonomy" id="2989819"/>
    <lineage>
        <taxon>Bacteria</taxon>
        <taxon>Pseudomonadati</taxon>
        <taxon>Pseudomonadota</taxon>
        <taxon>Gammaproteobacteria</taxon>
        <taxon>Lysobacterales</taxon>
        <taxon>Lysobacteraceae</taxon>
        <taxon>Xanthomonas</taxon>
    </lineage>
</organism>
<dbReference type="SUPFAM" id="SSF54593">
    <property type="entry name" value="Glyoxalase/Bleomycin resistance protein/Dihydroxybiphenyl dioxygenase"/>
    <property type="match status" value="1"/>
</dbReference>
<dbReference type="PROSITE" id="PS51819">
    <property type="entry name" value="VOC"/>
    <property type="match status" value="1"/>
</dbReference>
<gene>
    <name evidence="2" type="ORF">OK345_10165</name>
</gene>
<dbReference type="InterPro" id="IPR029068">
    <property type="entry name" value="Glyas_Bleomycin-R_OHBP_Dase"/>
</dbReference>
<keyword evidence="3" id="KW-1185">Reference proteome</keyword>
<feature type="domain" description="VOC" evidence="1">
    <location>
        <begin position="1"/>
        <end position="111"/>
    </location>
</feature>
<dbReference type="InterPro" id="IPR037523">
    <property type="entry name" value="VOC_core"/>
</dbReference>
<accession>A0ABT3JWP7</accession>
<evidence type="ECO:0000313" key="2">
    <source>
        <dbReference type="EMBL" id="MCW4472870.1"/>
    </source>
</evidence>
<evidence type="ECO:0000259" key="1">
    <source>
        <dbReference type="PROSITE" id="PS51819"/>
    </source>
</evidence>
<dbReference type="Gene3D" id="3.10.180.10">
    <property type="entry name" value="2,3-Dihydroxybiphenyl 1,2-Dioxygenase, domain 1"/>
    <property type="match status" value="1"/>
</dbReference>
<dbReference type="Proteomes" id="UP001209922">
    <property type="component" value="Unassembled WGS sequence"/>
</dbReference>
<dbReference type="InterPro" id="IPR004360">
    <property type="entry name" value="Glyas_Fos-R_dOase_dom"/>
</dbReference>
<comment type="caution">
    <text evidence="2">The sequence shown here is derived from an EMBL/GenBank/DDBJ whole genome shotgun (WGS) entry which is preliminary data.</text>
</comment>
<reference evidence="2 3" key="1">
    <citation type="submission" date="2022-10" db="EMBL/GenBank/DDBJ databases">
        <title>Xanthomonas sp. H13-6.</title>
        <authorList>
            <person name="Liu X."/>
            <person name="Deng Z."/>
            <person name="Jiang Y."/>
            <person name="Yu T."/>
            <person name="Ai J."/>
        </authorList>
    </citation>
    <scope>NUCLEOTIDE SEQUENCE [LARGE SCALE GENOMIC DNA]</scope>
    <source>
        <strain evidence="2 3">H13-6</strain>
    </source>
</reference>
<proteinExistence type="predicted"/>
<evidence type="ECO:0000313" key="3">
    <source>
        <dbReference type="Proteomes" id="UP001209922"/>
    </source>
</evidence>
<dbReference type="RefSeq" id="WP_265127858.1">
    <property type="nucleotide sequence ID" value="NZ_JAPCHY010000008.1"/>
</dbReference>
<name>A0ABT3JWP7_9XANT</name>